<evidence type="ECO:0000313" key="7">
    <source>
        <dbReference type="Proteomes" id="UP001212152"/>
    </source>
</evidence>
<evidence type="ECO:0000256" key="3">
    <source>
        <dbReference type="ARBA" id="ARBA00023242"/>
    </source>
</evidence>
<feature type="region of interest" description="Disordered" evidence="4">
    <location>
        <begin position="501"/>
        <end position="610"/>
    </location>
</feature>
<dbReference type="PANTHER" id="PTHR48125">
    <property type="entry name" value="LP07818P1"/>
    <property type="match status" value="1"/>
</dbReference>
<dbReference type="Gene3D" id="2.130.10.10">
    <property type="entry name" value="YVTN repeat-like/Quinoprotein amine dehydrogenase"/>
    <property type="match status" value="1"/>
</dbReference>
<evidence type="ECO:0000256" key="4">
    <source>
        <dbReference type="SAM" id="MobiDB-lite"/>
    </source>
</evidence>
<feature type="compositionally biased region" description="Polar residues" evidence="4">
    <location>
        <begin position="594"/>
        <end position="610"/>
    </location>
</feature>
<feature type="compositionally biased region" description="Polar residues" evidence="4">
    <location>
        <begin position="1077"/>
        <end position="1106"/>
    </location>
</feature>
<dbReference type="Proteomes" id="UP001212152">
    <property type="component" value="Unassembled WGS sequence"/>
</dbReference>
<feature type="compositionally biased region" description="Low complexity" evidence="4">
    <location>
        <begin position="1109"/>
        <end position="1118"/>
    </location>
</feature>
<evidence type="ECO:0000256" key="1">
    <source>
        <dbReference type="ARBA" id="ARBA00004123"/>
    </source>
</evidence>
<evidence type="ECO:0000256" key="2">
    <source>
        <dbReference type="ARBA" id="ARBA00022448"/>
    </source>
</evidence>
<feature type="compositionally biased region" description="Low complexity" evidence="4">
    <location>
        <begin position="1691"/>
        <end position="1707"/>
    </location>
</feature>
<accession>A0AAD5TKF4</accession>
<comment type="subcellular location">
    <subcellularLocation>
        <location evidence="1">Nucleus</location>
    </subcellularLocation>
</comment>
<feature type="domain" description="Nucleoporin Nup159/Nup146 N-terminal" evidence="5">
    <location>
        <begin position="40"/>
        <end position="388"/>
    </location>
</feature>
<evidence type="ECO:0000259" key="5">
    <source>
        <dbReference type="Pfam" id="PF16755"/>
    </source>
</evidence>
<keyword evidence="3" id="KW-0539">Nucleus</keyword>
<dbReference type="InterPro" id="IPR039462">
    <property type="entry name" value="Nup159/Nup146_N"/>
</dbReference>
<keyword evidence="7" id="KW-1185">Reference proteome</keyword>
<feature type="compositionally biased region" description="Polar residues" evidence="4">
    <location>
        <begin position="1791"/>
        <end position="1802"/>
    </location>
</feature>
<feature type="compositionally biased region" description="Low complexity" evidence="4">
    <location>
        <begin position="1256"/>
        <end position="1267"/>
    </location>
</feature>
<dbReference type="EMBL" id="JADGJQ010000022">
    <property type="protein sequence ID" value="KAJ3179182.1"/>
    <property type="molecule type" value="Genomic_DNA"/>
</dbReference>
<feature type="region of interest" description="Disordered" evidence="4">
    <location>
        <begin position="854"/>
        <end position="885"/>
    </location>
</feature>
<feature type="region of interest" description="Disordered" evidence="4">
    <location>
        <begin position="1738"/>
        <end position="1779"/>
    </location>
</feature>
<feature type="region of interest" description="Disordered" evidence="4">
    <location>
        <begin position="986"/>
        <end position="1029"/>
    </location>
</feature>
<feature type="compositionally biased region" description="Gly residues" evidence="4">
    <location>
        <begin position="1755"/>
        <end position="1764"/>
    </location>
</feature>
<comment type="caution">
    <text evidence="6">The sequence shown here is derived from an EMBL/GenBank/DDBJ whole genome shotgun (WGS) entry which is preliminary data.</text>
</comment>
<sequence length="1814" mass="185416">MPDVQGEEIDAGDVDWETLRFKPLQVEAKLRLSEPLDAPENCSLLATSSKYGYAVCGTTEGFAFALLKDVRSALREATKGTIVPFPNSQLVSIPNDPVVHLKLSADQLVIVACTASGALYLYGVDGAGSGAPPTLLKQLKLDGPVLDIQPNPEFMPQSAAVLSMEGRVQIVGFSENIAALPLTDVTTMSWSKKGKQLACGLKDGSIVQVTPEGVEKRRIPPPPSLNNQPVSHLSWIETPTFVVTYGLLDPEDTSGCPVYVVTQTGVPKVSTYIKLRDPLFPEDGRKSHYYMEHFPALSNNIMHMIACGNANAVELGFFGCDKDGAWANWTLGDGMGVETPLNAAQDNTYLVGLAVDVTSEEELPPDTPDAPATPPVPILLTYTTEGLLLAYHCLDDSTSSSPDGRCEMMCKAEAIPGSASAKTAQSTVLAKPATIAAPSAAPASAPTSLFGANSFGSAASAAPPTMFGAKPPAQAAPPSALTKPPEAKAAPLFPAFGTAPKSALPGQASPGFGAALKTAEPTKAGPPSAPTSGLFGTKPTAGGASPGFGQKVADTPKMASGLTGVRGLAGPKPSLPPSVSPAPTVKLQPATPLATKTASSMPTSRSSPIPTVQSVVKPVLAASTRQSPQPAAMQPLRTTAPAESDPPEIIQSKFIEMYDAFCDEMKNFGVRVKASAKTVEKAKTPVLTNGQHGFEEWTLADLPLLVDRTSVVAKKAQSHQQRLAALHEETKMLLASLPQEVALANECQRRLDALDDPDTAQHMRDAPLGPEDADLRDSILQRYKSVERSLQRVQDYMEQLRCEERGAANRQLLRKPDWQTICAITTHITRGTENHLQVLERLQMRIHSLQPKAKTAATAAEPARKQRGYGLLVNSDSDSDSDREDEIVGTAAKADASIQRQAAFRGLLKAAAGDPSREARLNQRAHTHHAALCLKDPEAFAKARAAMLLPPADSDRAAPRTPRTTKDVLAAINADMKFPEIKEEPVMVQQQQGIPEPAKSKEESPQAPSPQPLSFGFGSPGTSVFHTPSKMPTAGFGGFGKPSVFDAPAVVKTEKESAGAGWIKVESEVQRPAVSRADTTSTKSVQAPFSSQVEEASTVSFASSAGTKADVPSLSASPSPAPKPVARRLSFSAATVKAEIEEPPVREEEPASVTDDEVFTSSALGSESGWVNVKDEQPGSREDVDDQPNLQESAGPSSADAVTGQEQQADVEAAIEEGEQDNKSVLGQQEETAEIEEGEIVLSDESMPVVEESTIEETSIAEYTAEEVAPSTVVEDSSLASEMPSSGLVSYGQSDSEDDADVTAIQGESTIPDESSSVPDKSSDAFASVVDVTEELEPTETGGVEEEVSTVEPSSVEEPPSPPSPPADENAMDEGQPADDGLASAFGTGFGSLGTSAAPTSATSKPSVFGGFGSTASAAPAFASAAASPAFGSAMPKPSASAFGSSAAAASPFGSLAQQQQTPGPSAAASVFGQPATSAPATAAPAFGFGTSASATPASAFGRTASPFGQPAATPSSSGFGSTALQPAASVFGQNAPSSSSGFGTSVPAAAAFGQSQTTSYGFGSSSGGGAATASAFGSPFGGSMASAAGAQFGSRPAGFGPSAFGASPAAAGAGAGGGVAGGAVFGGSPLAANTGGLGAMAQSIKQASQSGGGFGSYAAKPAGFAGGASPGFGGFGAQQPAQSGFGGFGSQQQQQQPQTPQQQTTFGGFGGVAAGMQQNNDAASVFGSAARNTASPFGSGGSVFGSQQQQQQTGGSGGFGGFGAAANGSGAFGQQQPAAASVFGASTNNAASVFGSNSGTPANKFASFGSHRG</sequence>
<gene>
    <name evidence="6" type="ORF">HDU87_003141</name>
</gene>
<feature type="region of interest" description="Disordered" evidence="4">
    <location>
        <begin position="623"/>
        <end position="645"/>
    </location>
</feature>
<feature type="compositionally biased region" description="Basic and acidic residues" evidence="4">
    <location>
        <begin position="1173"/>
        <end position="1182"/>
    </location>
</feature>
<protein>
    <recommendedName>
        <fullName evidence="5">Nucleoporin Nup159/Nup146 N-terminal domain-containing protein</fullName>
    </recommendedName>
</protein>
<evidence type="ECO:0000313" key="6">
    <source>
        <dbReference type="EMBL" id="KAJ3179182.1"/>
    </source>
</evidence>
<feature type="region of interest" description="Disordered" evidence="4">
    <location>
        <begin position="1139"/>
        <end position="1405"/>
    </location>
</feature>
<feature type="compositionally biased region" description="Polar residues" evidence="4">
    <location>
        <begin position="1274"/>
        <end position="1294"/>
    </location>
</feature>
<feature type="compositionally biased region" description="Polar residues" evidence="4">
    <location>
        <begin position="1306"/>
        <end position="1320"/>
    </location>
</feature>
<feature type="compositionally biased region" description="Low complexity" evidence="4">
    <location>
        <begin position="1765"/>
        <end position="1777"/>
    </location>
</feature>
<feature type="region of interest" description="Disordered" evidence="4">
    <location>
        <begin position="1671"/>
        <end position="1714"/>
    </location>
</feature>
<feature type="compositionally biased region" description="Low complexity" evidence="4">
    <location>
        <begin position="1745"/>
        <end position="1754"/>
    </location>
</feature>
<feature type="region of interest" description="Disordered" evidence="4">
    <location>
        <begin position="1069"/>
        <end position="1126"/>
    </location>
</feature>
<dbReference type="SUPFAM" id="SSF117289">
    <property type="entry name" value="Nucleoporin domain"/>
    <property type="match status" value="1"/>
</dbReference>
<feature type="compositionally biased region" description="Acidic residues" evidence="4">
    <location>
        <begin position="1332"/>
        <end position="1349"/>
    </location>
</feature>
<organism evidence="6 7">
    <name type="scientific">Geranomyces variabilis</name>
    <dbReference type="NCBI Taxonomy" id="109894"/>
    <lineage>
        <taxon>Eukaryota</taxon>
        <taxon>Fungi</taxon>
        <taxon>Fungi incertae sedis</taxon>
        <taxon>Chytridiomycota</taxon>
        <taxon>Chytridiomycota incertae sedis</taxon>
        <taxon>Chytridiomycetes</taxon>
        <taxon>Spizellomycetales</taxon>
        <taxon>Powellomycetaceae</taxon>
        <taxon>Geranomyces</taxon>
    </lineage>
</organism>
<feature type="region of interest" description="Disordered" evidence="4">
    <location>
        <begin position="1791"/>
        <end position="1814"/>
    </location>
</feature>
<proteinExistence type="predicted"/>
<dbReference type="InterPro" id="IPR015943">
    <property type="entry name" value="WD40/YVTN_repeat-like_dom_sf"/>
</dbReference>
<feature type="compositionally biased region" description="Basic and acidic residues" evidence="4">
    <location>
        <begin position="1139"/>
        <end position="1149"/>
    </location>
</feature>
<dbReference type="Pfam" id="PF16755">
    <property type="entry name" value="Beta-prop_NUP159_NUP214"/>
    <property type="match status" value="1"/>
</dbReference>
<keyword evidence="2" id="KW-0813">Transport</keyword>
<reference evidence="6" key="1">
    <citation type="submission" date="2020-05" db="EMBL/GenBank/DDBJ databases">
        <title>Phylogenomic resolution of chytrid fungi.</title>
        <authorList>
            <person name="Stajich J.E."/>
            <person name="Amses K."/>
            <person name="Simmons R."/>
            <person name="Seto K."/>
            <person name="Myers J."/>
            <person name="Bonds A."/>
            <person name="Quandt C.A."/>
            <person name="Barry K."/>
            <person name="Liu P."/>
            <person name="Grigoriev I."/>
            <person name="Longcore J.E."/>
            <person name="James T.Y."/>
        </authorList>
    </citation>
    <scope>NUCLEOTIDE SEQUENCE</scope>
    <source>
        <strain evidence="6">JEL0379</strain>
    </source>
</reference>
<dbReference type="GO" id="GO:0005634">
    <property type="term" value="C:nucleus"/>
    <property type="evidence" value="ECO:0007669"/>
    <property type="project" value="UniProtKB-SubCell"/>
</dbReference>
<name>A0AAD5TKF4_9FUNG</name>
<feature type="region of interest" description="Disordered" evidence="4">
    <location>
        <begin position="1454"/>
        <end position="1473"/>
    </location>
</feature>
<feature type="compositionally biased region" description="Low complexity" evidence="4">
    <location>
        <begin position="1395"/>
        <end position="1404"/>
    </location>
</feature>
<dbReference type="PANTHER" id="PTHR48125:SF12">
    <property type="entry name" value="AT HOOK TRANSCRIPTION FACTOR FAMILY-RELATED"/>
    <property type="match status" value="1"/>
</dbReference>